<gene>
    <name evidence="2 4" type="ORF">BDZ99DRAFT_25981</name>
</gene>
<protein>
    <submittedName>
        <fullName evidence="2 4">Uncharacterized protein</fullName>
    </submittedName>
</protein>
<feature type="compositionally biased region" description="Basic and acidic residues" evidence="1">
    <location>
        <begin position="48"/>
        <end position="60"/>
    </location>
</feature>
<dbReference type="EMBL" id="MU003701">
    <property type="protein sequence ID" value="KAF2809282.1"/>
    <property type="molecule type" value="Genomic_DNA"/>
</dbReference>
<feature type="region of interest" description="Disordered" evidence="1">
    <location>
        <begin position="48"/>
        <end position="72"/>
    </location>
</feature>
<evidence type="ECO:0000313" key="3">
    <source>
        <dbReference type="Proteomes" id="UP000504636"/>
    </source>
</evidence>
<dbReference type="RefSeq" id="XP_033576246.1">
    <property type="nucleotide sequence ID" value="XM_033713777.1"/>
</dbReference>
<keyword evidence="3" id="KW-1185">Reference proteome</keyword>
<reference evidence="4" key="3">
    <citation type="submission" date="2025-04" db="UniProtKB">
        <authorList>
            <consortium name="RefSeq"/>
        </authorList>
    </citation>
    <scope>IDENTIFICATION</scope>
    <source>
        <strain evidence="4">CBS 304.34</strain>
    </source>
</reference>
<dbReference type="AlphaFoldDB" id="A0A6A6YK96"/>
<reference evidence="2 4" key="1">
    <citation type="journal article" date="2020" name="Stud. Mycol.">
        <title>101 Dothideomycetes genomes: a test case for predicting lifestyles and emergence of pathogens.</title>
        <authorList>
            <person name="Haridas S."/>
            <person name="Albert R."/>
            <person name="Binder M."/>
            <person name="Bloem J."/>
            <person name="Labutti K."/>
            <person name="Salamov A."/>
            <person name="Andreopoulos B."/>
            <person name="Baker S."/>
            <person name="Barry K."/>
            <person name="Bills G."/>
            <person name="Bluhm B."/>
            <person name="Cannon C."/>
            <person name="Castanera R."/>
            <person name="Culley D."/>
            <person name="Daum C."/>
            <person name="Ezra D."/>
            <person name="Gonzalez J."/>
            <person name="Henrissat B."/>
            <person name="Kuo A."/>
            <person name="Liang C."/>
            <person name="Lipzen A."/>
            <person name="Lutzoni F."/>
            <person name="Magnuson J."/>
            <person name="Mondo S."/>
            <person name="Nolan M."/>
            <person name="Ohm R."/>
            <person name="Pangilinan J."/>
            <person name="Park H.-J."/>
            <person name="Ramirez L."/>
            <person name="Alfaro M."/>
            <person name="Sun H."/>
            <person name="Tritt A."/>
            <person name="Yoshinaga Y."/>
            <person name="Zwiers L.-H."/>
            <person name="Turgeon B."/>
            <person name="Goodwin S."/>
            <person name="Spatafora J."/>
            <person name="Crous P."/>
            <person name="Grigoriev I."/>
        </authorList>
    </citation>
    <scope>NUCLEOTIDE SEQUENCE</scope>
    <source>
        <strain evidence="2 4">CBS 304.34</strain>
    </source>
</reference>
<accession>A0A6A6YK96</accession>
<evidence type="ECO:0000313" key="2">
    <source>
        <dbReference type="EMBL" id="KAF2809282.1"/>
    </source>
</evidence>
<name>A0A6A6YK96_9PEZI</name>
<proteinExistence type="predicted"/>
<evidence type="ECO:0000313" key="4">
    <source>
        <dbReference type="RefSeq" id="XP_033576246.1"/>
    </source>
</evidence>
<organism evidence="2">
    <name type="scientific">Mytilinidion resinicola</name>
    <dbReference type="NCBI Taxonomy" id="574789"/>
    <lineage>
        <taxon>Eukaryota</taxon>
        <taxon>Fungi</taxon>
        <taxon>Dikarya</taxon>
        <taxon>Ascomycota</taxon>
        <taxon>Pezizomycotina</taxon>
        <taxon>Dothideomycetes</taxon>
        <taxon>Pleosporomycetidae</taxon>
        <taxon>Mytilinidiales</taxon>
        <taxon>Mytilinidiaceae</taxon>
        <taxon>Mytilinidion</taxon>
    </lineage>
</organism>
<evidence type="ECO:0000256" key="1">
    <source>
        <dbReference type="SAM" id="MobiDB-lite"/>
    </source>
</evidence>
<sequence length="72" mass="8430">MIDRSPNSRNHEATRLCILHSHPTASTLQEEDKNEQLDYSFIHGRKFSARDIKDSHDPNPLHRIRRRGLENA</sequence>
<dbReference type="GeneID" id="54454670"/>
<dbReference type="Proteomes" id="UP000504636">
    <property type="component" value="Unplaced"/>
</dbReference>
<reference evidence="4" key="2">
    <citation type="submission" date="2020-04" db="EMBL/GenBank/DDBJ databases">
        <authorList>
            <consortium name="NCBI Genome Project"/>
        </authorList>
    </citation>
    <scope>NUCLEOTIDE SEQUENCE</scope>
    <source>
        <strain evidence="4">CBS 304.34</strain>
    </source>
</reference>